<reference evidence="2 3" key="1">
    <citation type="submission" date="2017-09" db="EMBL/GenBank/DDBJ databases">
        <title>The draft genome sequences of Marinobacter sp. PWS21.</title>
        <authorList>
            <person name="Cao J."/>
        </authorList>
    </citation>
    <scope>NUCLEOTIDE SEQUENCE [LARGE SCALE GENOMIC DNA]</scope>
    <source>
        <strain evidence="2 3">PWS21</strain>
    </source>
</reference>
<evidence type="ECO:0000313" key="2">
    <source>
        <dbReference type="EMBL" id="PHQ14377.1"/>
    </source>
</evidence>
<proteinExistence type="predicted"/>
<dbReference type="RefSeq" id="WP_099615329.1">
    <property type="nucleotide sequence ID" value="NZ_KZ319373.1"/>
</dbReference>
<dbReference type="SUPFAM" id="SSF141371">
    <property type="entry name" value="PilZ domain-like"/>
    <property type="match status" value="1"/>
</dbReference>
<comment type="caution">
    <text evidence="2">The sequence shown here is derived from an EMBL/GenBank/DDBJ whole genome shotgun (WGS) entry which is preliminary data.</text>
</comment>
<name>A0A2G1UIR9_9GAMM</name>
<feature type="domain" description="PilZ" evidence="1">
    <location>
        <begin position="10"/>
        <end position="125"/>
    </location>
</feature>
<dbReference type="Proteomes" id="UP000231409">
    <property type="component" value="Unassembled WGS sequence"/>
</dbReference>
<dbReference type="Gene3D" id="2.40.10.220">
    <property type="entry name" value="predicted glycosyltransferase like domains"/>
    <property type="match status" value="1"/>
</dbReference>
<keyword evidence="3" id="KW-1185">Reference proteome</keyword>
<evidence type="ECO:0000313" key="3">
    <source>
        <dbReference type="Proteomes" id="UP000231409"/>
    </source>
</evidence>
<dbReference type="GO" id="GO:0035438">
    <property type="term" value="F:cyclic-di-GMP binding"/>
    <property type="evidence" value="ECO:0007669"/>
    <property type="project" value="InterPro"/>
</dbReference>
<dbReference type="EMBL" id="NTFH01000010">
    <property type="protein sequence ID" value="PHQ14377.1"/>
    <property type="molecule type" value="Genomic_DNA"/>
</dbReference>
<dbReference type="AlphaFoldDB" id="A0A2G1UIR9"/>
<evidence type="ECO:0000259" key="1">
    <source>
        <dbReference type="Pfam" id="PF07238"/>
    </source>
</evidence>
<organism evidence="2 3">
    <name type="scientific">Marinobacter profundi</name>
    <dbReference type="NCBI Taxonomy" id="2666256"/>
    <lineage>
        <taxon>Bacteria</taxon>
        <taxon>Pseudomonadati</taxon>
        <taxon>Pseudomonadota</taxon>
        <taxon>Gammaproteobacteria</taxon>
        <taxon>Pseudomonadales</taxon>
        <taxon>Marinobacteraceae</taxon>
        <taxon>Marinobacter</taxon>
    </lineage>
</organism>
<sequence length="133" mass="14396">MKPVSSKTNLRKQQRADVSIEVAIKKSDGDVLNCRTANLSRAGMMLLCDQETAKKLVPSQTTPAPGACIPVAARFAVPVVAAQTVAVAAAGHIVHLRRIARDQFQLGVQFTDFENNGYDYVDQFVSRVLATPI</sequence>
<gene>
    <name evidence="2" type="ORF">CLH61_13745</name>
</gene>
<protein>
    <submittedName>
        <fullName evidence="2">Pilus assembly protein PilZ</fullName>
    </submittedName>
</protein>
<dbReference type="Pfam" id="PF07238">
    <property type="entry name" value="PilZ"/>
    <property type="match status" value="1"/>
</dbReference>
<dbReference type="InterPro" id="IPR009875">
    <property type="entry name" value="PilZ_domain"/>
</dbReference>
<accession>A0A2G1UIR9</accession>